<name>A0A6J1PPN5_9HYME</name>
<sequence>MTKNIQTILTPFLTISYMFGLRIANLSTDLSKLWFSFLYMLLVWLIYYFLSTRTLVYSIHESYPIEYHICYWLEIFMTSLSIVFGIYHNKKFQNCLKRFDIVDNTLLELGTVIDYDKLHKKSLWIVLGWFIVVISLNSITALFVKAEHDCDILTAMIVVFTRNYSFHINAIGDLTTATILG</sequence>
<keyword evidence="2" id="KW-1185">Reference proteome</keyword>
<evidence type="ECO:0000313" key="3">
    <source>
        <dbReference type="RefSeq" id="XP_024871692.1"/>
    </source>
</evidence>
<dbReference type="Proteomes" id="UP000504618">
    <property type="component" value="Unplaced"/>
</dbReference>
<evidence type="ECO:0000256" key="1">
    <source>
        <dbReference type="SAM" id="Phobius"/>
    </source>
</evidence>
<reference evidence="3" key="1">
    <citation type="submission" date="2025-08" db="UniProtKB">
        <authorList>
            <consortium name="RefSeq"/>
        </authorList>
    </citation>
    <scope>IDENTIFICATION</scope>
    <source>
        <tissue evidence="3">Whole body</tissue>
    </source>
</reference>
<feature type="transmembrane region" description="Helical" evidence="1">
    <location>
        <begin position="6"/>
        <end position="24"/>
    </location>
</feature>
<organism evidence="2 3">
    <name type="scientific">Temnothorax curvispinosus</name>
    <dbReference type="NCBI Taxonomy" id="300111"/>
    <lineage>
        <taxon>Eukaryota</taxon>
        <taxon>Metazoa</taxon>
        <taxon>Ecdysozoa</taxon>
        <taxon>Arthropoda</taxon>
        <taxon>Hexapoda</taxon>
        <taxon>Insecta</taxon>
        <taxon>Pterygota</taxon>
        <taxon>Neoptera</taxon>
        <taxon>Endopterygota</taxon>
        <taxon>Hymenoptera</taxon>
        <taxon>Apocrita</taxon>
        <taxon>Aculeata</taxon>
        <taxon>Formicoidea</taxon>
        <taxon>Formicidae</taxon>
        <taxon>Myrmicinae</taxon>
        <taxon>Temnothorax</taxon>
    </lineage>
</organism>
<dbReference type="RefSeq" id="XP_024871692.1">
    <property type="nucleotide sequence ID" value="XM_025015924.1"/>
</dbReference>
<dbReference type="GeneID" id="112454484"/>
<feature type="transmembrane region" description="Helical" evidence="1">
    <location>
        <begin position="123"/>
        <end position="144"/>
    </location>
</feature>
<proteinExistence type="predicted"/>
<gene>
    <name evidence="3" type="primary">LOC112454484</name>
</gene>
<keyword evidence="1" id="KW-1133">Transmembrane helix</keyword>
<accession>A0A6J1PPN5</accession>
<evidence type="ECO:0000313" key="2">
    <source>
        <dbReference type="Proteomes" id="UP000504618"/>
    </source>
</evidence>
<feature type="transmembrane region" description="Helical" evidence="1">
    <location>
        <begin position="33"/>
        <end position="51"/>
    </location>
</feature>
<feature type="non-terminal residue" evidence="3">
    <location>
        <position position="181"/>
    </location>
</feature>
<keyword evidence="1" id="KW-0812">Transmembrane</keyword>
<keyword evidence="1" id="KW-0472">Membrane</keyword>
<dbReference type="AlphaFoldDB" id="A0A6J1PPN5"/>
<feature type="transmembrane region" description="Helical" evidence="1">
    <location>
        <begin position="71"/>
        <end position="88"/>
    </location>
</feature>
<protein>
    <submittedName>
        <fullName evidence="3">Uncharacterized protein LOC112454484</fullName>
    </submittedName>
</protein>
<dbReference type="OrthoDB" id="7549686at2759"/>